<comment type="caution">
    <text evidence="1">The sequence shown here is derived from an EMBL/GenBank/DDBJ whole genome shotgun (WGS) entry which is preliminary data.</text>
</comment>
<evidence type="ECO:0000313" key="1">
    <source>
        <dbReference type="EMBL" id="KAK7084211.1"/>
    </source>
</evidence>
<name>A0AAN8XHE4_HALRR</name>
<keyword evidence="2" id="KW-1185">Reference proteome</keyword>
<reference evidence="1 2" key="1">
    <citation type="submission" date="2023-11" db="EMBL/GenBank/DDBJ databases">
        <title>Halocaridina rubra genome assembly.</title>
        <authorList>
            <person name="Smith C."/>
        </authorList>
    </citation>
    <scope>NUCLEOTIDE SEQUENCE [LARGE SCALE GENOMIC DNA]</scope>
    <source>
        <strain evidence="1">EP-1</strain>
        <tissue evidence="1">Whole</tissue>
    </source>
</reference>
<dbReference type="Proteomes" id="UP001381693">
    <property type="component" value="Unassembled WGS sequence"/>
</dbReference>
<dbReference type="AlphaFoldDB" id="A0AAN8XHE4"/>
<protein>
    <submittedName>
        <fullName evidence="1">Uncharacterized protein</fullName>
    </submittedName>
</protein>
<sequence>MSHTCYNPLILFWLNIKFREGFLNVLQRLLPCLRPRISRYLLMTRRSVVGLRRDHASNTITGSSRVSVSNRHLADPRARRLSLFADQVFAPQPRSVEIPLTEIRSNFYNYSTDKNGTTNNRERKYSEPLPGHYTYALPAGASDQEPSPFWRMSFFNSPRTAISQEF</sequence>
<dbReference type="EMBL" id="JAXCGZ010002207">
    <property type="protein sequence ID" value="KAK7084211.1"/>
    <property type="molecule type" value="Genomic_DNA"/>
</dbReference>
<accession>A0AAN8XHE4</accession>
<organism evidence="1 2">
    <name type="scientific">Halocaridina rubra</name>
    <name type="common">Hawaiian red shrimp</name>
    <dbReference type="NCBI Taxonomy" id="373956"/>
    <lineage>
        <taxon>Eukaryota</taxon>
        <taxon>Metazoa</taxon>
        <taxon>Ecdysozoa</taxon>
        <taxon>Arthropoda</taxon>
        <taxon>Crustacea</taxon>
        <taxon>Multicrustacea</taxon>
        <taxon>Malacostraca</taxon>
        <taxon>Eumalacostraca</taxon>
        <taxon>Eucarida</taxon>
        <taxon>Decapoda</taxon>
        <taxon>Pleocyemata</taxon>
        <taxon>Caridea</taxon>
        <taxon>Atyoidea</taxon>
        <taxon>Atyidae</taxon>
        <taxon>Halocaridina</taxon>
    </lineage>
</organism>
<gene>
    <name evidence="1" type="ORF">SK128_014037</name>
</gene>
<proteinExistence type="predicted"/>
<evidence type="ECO:0000313" key="2">
    <source>
        <dbReference type="Proteomes" id="UP001381693"/>
    </source>
</evidence>